<gene>
    <name evidence="1" type="ORF">DERYTH_LOCUS1306</name>
</gene>
<protein>
    <submittedName>
        <fullName evidence="1">7703_t:CDS:1</fullName>
    </submittedName>
</protein>
<organism evidence="1 2">
    <name type="scientific">Dentiscutata erythropus</name>
    <dbReference type="NCBI Taxonomy" id="1348616"/>
    <lineage>
        <taxon>Eukaryota</taxon>
        <taxon>Fungi</taxon>
        <taxon>Fungi incertae sedis</taxon>
        <taxon>Mucoromycota</taxon>
        <taxon>Glomeromycotina</taxon>
        <taxon>Glomeromycetes</taxon>
        <taxon>Diversisporales</taxon>
        <taxon>Gigasporaceae</taxon>
        <taxon>Dentiscutata</taxon>
    </lineage>
</organism>
<name>A0A9N8Z2M8_9GLOM</name>
<comment type="caution">
    <text evidence="1">The sequence shown here is derived from an EMBL/GenBank/DDBJ whole genome shotgun (WGS) entry which is preliminary data.</text>
</comment>
<reference evidence="1" key="1">
    <citation type="submission" date="2021-06" db="EMBL/GenBank/DDBJ databases">
        <authorList>
            <person name="Kallberg Y."/>
            <person name="Tangrot J."/>
            <person name="Rosling A."/>
        </authorList>
    </citation>
    <scope>NUCLEOTIDE SEQUENCE</scope>
    <source>
        <strain evidence="1">MA453B</strain>
    </source>
</reference>
<dbReference type="EMBL" id="CAJVPY010000356">
    <property type="protein sequence ID" value="CAG8467680.1"/>
    <property type="molecule type" value="Genomic_DNA"/>
</dbReference>
<dbReference type="Proteomes" id="UP000789405">
    <property type="component" value="Unassembled WGS sequence"/>
</dbReference>
<evidence type="ECO:0000313" key="2">
    <source>
        <dbReference type="Proteomes" id="UP000789405"/>
    </source>
</evidence>
<evidence type="ECO:0000313" key="1">
    <source>
        <dbReference type="EMBL" id="CAG8467680.1"/>
    </source>
</evidence>
<dbReference type="OrthoDB" id="2013972at2759"/>
<accession>A0A9N8Z2M8</accession>
<dbReference type="AlphaFoldDB" id="A0A9N8Z2M8"/>
<keyword evidence="2" id="KW-1185">Reference proteome</keyword>
<sequence length="99" mass="11605">MELIVSPLITKTLEKLSNSELNHEIRKIAIGEWGGKLGKLYRELYGWGSRNLRKVVTDSGFDEESWDETVEICLKQLNDRKAYDEIHRIWIVKSLENEE</sequence>
<proteinExistence type="predicted"/>